<evidence type="ECO:0000313" key="1">
    <source>
        <dbReference type="EMBL" id="OGG20512.1"/>
    </source>
</evidence>
<proteinExistence type="predicted"/>
<dbReference type="PANTHER" id="PTHR23274">
    <property type="entry name" value="DNA HELICASE-RELATED"/>
    <property type="match status" value="1"/>
</dbReference>
<dbReference type="SUPFAM" id="SSF52540">
    <property type="entry name" value="P-loop containing nucleoside triphosphate hydrolases"/>
    <property type="match status" value="1"/>
</dbReference>
<dbReference type="InterPro" id="IPR027417">
    <property type="entry name" value="P-loop_NTPase"/>
</dbReference>
<dbReference type="STRING" id="1798384.A3D03_00635"/>
<sequence length="108" mass="12445">MLLRNDKEKRWVNGSIGQITSLNSDEIKVNIDGYTYSVPPETWSKIRYTYNSETKKIEEEIVSSFTQFPLRLAWAITIHKSQGHTYGSVAVDMGKEYSLVNDIGKKWI</sequence>
<gene>
    <name evidence="1" type="ORF">A3D03_00635</name>
</gene>
<name>A0A1F6A7Q9_9BACT</name>
<dbReference type="AlphaFoldDB" id="A0A1F6A7Q9"/>
<organism evidence="1 2">
    <name type="scientific">Candidatus Gottesmanbacteria bacterium RIFCSPHIGHO2_02_FULL_40_13</name>
    <dbReference type="NCBI Taxonomy" id="1798384"/>
    <lineage>
        <taxon>Bacteria</taxon>
        <taxon>Candidatus Gottesmaniibacteriota</taxon>
    </lineage>
</organism>
<dbReference type="EMBL" id="MFJN01000044">
    <property type="protein sequence ID" value="OGG20512.1"/>
    <property type="molecule type" value="Genomic_DNA"/>
</dbReference>
<dbReference type="PANTHER" id="PTHR23274:SF11">
    <property type="entry name" value="ATP-DEPENDENT DNA HELICASE PIF1"/>
    <property type="match status" value="1"/>
</dbReference>
<comment type="caution">
    <text evidence="1">The sequence shown here is derived from an EMBL/GenBank/DDBJ whole genome shotgun (WGS) entry which is preliminary data.</text>
</comment>
<accession>A0A1F6A7Q9</accession>
<evidence type="ECO:0008006" key="3">
    <source>
        <dbReference type="Google" id="ProtNLM"/>
    </source>
</evidence>
<dbReference type="Gene3D" id="3.40.50.300">
    <property type="entry name" value="P-loop containing nucleotide triphosphate hydrolases"/>
    <property type="match status" value="1"/>
</dbReference>
<evidence type="ECO:0000313" key="2">
    <source>
        <dbReference type="Proteomes" id="UP000177092"/>
    </source>
</evidence>
<dbReference type="CDD" id="cd18809">
    <property type="entry name" value="SF1_C_RecD"/>
    <property type="match status" value="1"/>
</dbReference>
<dbReference type="Proteomes" id="UP000177092">
    <property type="component" value="Unassembled WGS sequence"/>
</dbReference>
<protein>
    <recommendedName>
        <fullName evidence="3">UvrD-like helicase C-terminal domain-containing protein</fullName>
    </recommendedName>
</protein>
<reference evidence="1 2" key="1">
    <citation type="journal article" date="2016" name="Nat. Commun.">
        <title>Thousands of microbial genomes shed light on interconnected biogeochemical processes in an aquifer system.</title>
        <authorList>
            <person name="Anantharaman K."/>
            <person name="Brown C.T."/>
            <person name="Hug L.A."/>
            <person name="Sharon I."/>
            <person name="Castelle C.J."/>
            <person name="Probst A.J."/>
            <person name="Thomas B.C."/>
            <person name="Singh A."/>
            <person name="Wilkins M.J."/>
            <person name="Karaoz U."/>
            <person name="Brodie E.L."/>
            <person name="Williams K.H."/>
            <person name="Hubbard S.S."/>
            <person name="Banfield J.F."/>
        </authorList>
    </citation>
    <scope>NUCLEOTIDE SEQUENCE [LARGE SCALE GENOMIC DNA]</scope>
</reference>
<dbReference type="Gene3D" id="2.30.30.940">
    <property type="match status" value="1"/>
</dbReference>